<evidence type="ECO:0000313" key="3">
    <source>
        <dbReference type="EMBL" id="VEL17394.1"/>
    </source>
</evidence>
<dbReference type="InterPro" id="IPR004170">
    <property type="entry name" value="WWE_dom"/>
</dbReference>
<gene>
    <name evidence="3" type="ORF">PXEA_LOCUS10834</name>
</gene>
<dbReference type="SMART" id="SM00678">
    <property type="entry name" value="WWE"/>
    <property type="match status" value="1"/>
</dbReference>
<dbReference type="Pfam" id="PF02825">
    <property type="entry name" value="WWE"/>
    <property type="match status" value="1"/>
</dbReference>
<dbReference type="SUPFAM" id="SSF117839">
    <property type="entry name" value="WWE domain"/>
    <property type="match status" value="1"/>
</dbReference>
<protein>
    <recommendedName>
        <fullName evidence="2">WWE domain-containing protein</fullName>
    </recommendedName>
</protein>
<dbReference type="PROSITE" id="PS50918">
    <property type="entry name" value="WWE"/>
    <property type="match status" value="1"/>
</dbReference>
<proteinExistence type="predicted"/>
<dbReference type="GO" id="GO:0008270">
    <property type="term" value="F:zinc ion binding"/>
    <property type="evidence" value="ECO:0007669"/>
    <property type="project" value="InterPro"/>
</dbReference>
<dbReference type="AlphaFoldDB" id="A0A448WQ67"/>
<keyword evidence="4" id="KW-1185">Reference proteome</keyword>
<dbReference type="OrthoDB" id="423283at2759"/>
<feature type="signal peptide" evidence="1">
    <location>
        <begin position="1"/>
        <end position="15"/>
    </location>
</feature>
<dbReference type="InterPro" id="IPR037197">
    <property type="entry name" value="WWE_dom_sf"/>
</dbReference>
<organism evidence="3 4">
    <name type="scientific">Protopolystoma xenopodis</name>
    <dbReference type="NCBI Taxonomy" id="117903"/>
    <lineage>
        <taxon>Eukaryota</taxon>
        <taxon>Metazoa</taxon>
        <taxon>Spiralia</taxon>
        <taxon>Lophotrochozoa</taxon>
        <taxon>Platyhelminthes</taxon>
        <taxon>Monogenea</taxon>
        <taxon>Polyopisthocotylea</taxon>
        <taxon>Polystomatidea</taxon>
        <taxon>Polystomatidae</taxon>
        <taxon>Protopolystoma</taxon>
    </lineage>
</organism>
<accession>A0A448WQ67</accession>
<feature type="domain" description="WWE" evidence="2">
    <location>
        <begin position="87"/>
        <end position="165"/>
    </location>
</feature>
<reference evidence="3" key="1">
    <citation type="submission" date="2018-11" db="EMBL/GenBank/DDBJ databases">
        <authorList>
            <consortium name="Pathogen Informatics"/>
        </authorList>
    </citation>
    <scope>NUCLEOTIDE SEQUENCE</scope>
</reference>
<name>A0A448WQ67_9PLAT</name>
<keyword evidence="1" id="KW-0732">Signal</keyword>
<evidence type="ECO:0000313" key="4">
    <source>
        <dbReference type="Proteomes" id="UP000784294"/>
    </source>
</evidence>
<dbReference type="Gene3D" id="3.30.720.50">
    <property type="match status" value="1"/>
</dbReference>
<sequence>MHLIALLFARSRILCSNLAAHHELPKMLLTLISGTEHTSNISAVASFNCNQTEIMDVDEKNYILDSTYLLHSSLILDQYIRTVQALELRQKVTLIYHGCQNWSWLDDQAVQWHQYNAETSKILDSSFRAGEMRALCQVSRRPYAVDFPTMSQINLDTLRRRPILLQPPARYPQSSLSNLFSSSEEKSRTDITVYRGY</sequence>
<comment type="caution">
    <text evidence="3">The sequence shown here is derived from an EMBL/GenBank/DDBJ whole genome shotgun (WGS) entry which is preliminary data.</text>
</comment>
<evidence type="ECO:0000259" key="2">
    <source>
        <dbReference type="PROSITE" id="PS50918"/>
    </source>
</evidence>
<dbReference type="InterPro" id="IPR018123">
    <property type="entry name" value="WWE-dom_subgr"/>
</dbReference>
<evidence type="ECO:0000256" key="1">
    <source>
        <dbReference type="SAM" id="SignalP"/>
    </source>
</evidence>
<feature type="chain" id="PRO_5019530107" description="WWE domain-containing protein" evidence="1">
    <location>
        <begin position="16"/>
        <end position="197"/>
    </location>
</feature>
<dbReference type="EMBL" id="CAAALY010032431">
    <property type="protein sequence ID" value="VEL17394.1"/>
    <property type="molecule type" value="Genomic_DNA"/>
</dbReference>
<dbReference type="Proteomes" id="UP000784294">
    <property type="component" value="Unassembled WGS sequence"/>
</dbReference>